<reference evidence="1 2" key="1">
    <citation type="submission" date="2024-06" db="EMBL/GenBank/DDBJ databases">
        <title>Genomic Encyclopedia of Type Strains, Phase IV (KMG-IV): sequencing the most valuable type-strain genomes for metagenomic binning, comparative biology and taxonomic classification.</title>
        <authorList>
            <person name="Goeker M."/>
        </authorList>
    </citation>
    <scope>NUCLEOTIDE SEQUENCE [LARGE SCALE GENOMIC DNA]</scope>
    <source>
        <strain evidence="1 2">DSM 29126</strain>
    </source>
</reference>
<protein>
    <submittedName>
        <fullName evidence="1">Uncharacterized protein</fullName>
    </submittedName>
</protein>
<gene>
    <name evidence="1" type="ORF">ABID50_000771</name>
</gene>
<organism evidence="1 2">
    <name type="scientific">Streptococcus parasuis</name>
    <dbReference type="NCBI Taxonomy" id="1501662"/>
    <lineage>
        <taxon>Bacteria</taxon>
        <taxon>Bacillati</taxon>
        <taxon>Bacillota</taxon>
        <taxon>Bacilli</taxon>
        <taxon>Lactobacillales</taxon>
        <taxon>Streptococcaceae</taxon>
        <taxon>Streptococcus</taxon>
    </lineage>
</organism>
<keyword evidence="2" id="KW-1185">Reference proteome</keyword>
<sequence length="34" mass="3718">MTVGLIATEIGIRKLIQYNEINIVGIRGLDGFAE</sequence>
<dbReference type="Proteomes" id="UP001549134">
    <property type="component" value="Unassembled WGS sequence"/>
</dbReference>
<accession>A0ABV2EQZ9</accession>
<proteinExistence type="predicted"/>
<evidence type="ECO:0000313" key="1">
    <source>
        <dbReference type="EMBL" id="MET3533615.1"/>
    </source>
</evidence>
<name>A0ABV2EQZ9_9STRE</name>
<evidence type="ECO:0000313" key="2">
    <source>
        <dbReference type="Proteomes" id="UP001549134"/>
    </source>
</evidence>
<comment type="caution">
    <text evidence="1">The sequence shown here is derived from an EMBL/GenBank/DDBJ whole genome shotgun (WGS) entry which is preliminary data.</text>
</comment>
<dbReference type="EMBL" id="JBEPLX010000006">
    <property type="protein sequence ID" value="MET3533615.1"/>
    <property type="molecule type" value="Genomic_DNA"/>
</dbReference>